<keyword evidence="4" id="KW-0804">Transcription</keyword>
<dbReference type="PANTHER" id="PTHR30055:SF146">
    <property type="entry name" value="HTH-TYPE TRANSCRIPTIONAL DUAL REGULATOR CECR"/>
    <property type="match status" value="1"/>
</dbReference>
<feature type="domain" description="HTH tetR-type" evidence="6">
    <location>
        <begin position="16"/>
        <end position="76"/>
    </location>
</feature>
<evidence type="ECO:0000256" key="3">
    <source>
        <dbReference type="ARBA" id="ARBA00023125"/>
    </source>
</evidence>
<dbReference type="GO" id="GO:0000976">
    <property type="term" value="F:transcription cis-regulatory region binding"/>
    <property type="evidence" value="ECO:0007669"/>
    <property type="project" value="TreeGrafter"/>
</dbReference>
<evidence type="ECO:0000256" key="5">
    <source>
        <dbReference type="PROSITE-ProRule" id="PRU00335"/>
    </source>
</evidence>
<proteinExistence type="predicted"/>
<dbReference type="InterPro" id="IPR001647">
    <property type="entry name" value="HTH_TetR"/>
</dbReference>
<evidence type="ECO:0000313" key="8">
    <source>
        <dbReference type="Proteomes" id="UP001141629"/>
    </source>
</evidence>
<feature type="DNA-binding region" description="H-T-H motif" evidence="5">
    <location>
        <begin position="39"/>
        <end position="58"/>
    </location>
</feature>
<comment type="caution">
    <text evidence="7">The sequence shown here is derived from an EMBL/GenBank/DDBJ whole genome shotgun (WGS) entry which is preliminary data.</text>
</comment>
<accession>A0A9X2YYS1</accession>
<dbReference type="AlphaFoldDB" id="A0A9X2YYS1"/>
<dbReference type="RefSeq" id="WP_263995352.1">
    <property type="nucleotide sequence ID" value="NZ_JACKVK010000005.1"/>
</dbReference>
<evidence type="ECO:0000256" key="2">
    <source>
        <dbReference type="ARBA" id="ARBA00023015"/>
    </source>
</evidence>
<protein>
    <submittedName>
        <fullName evidence="7">TetR/AcrR family transcriptional regulator</fullName>
    </submittedName>
</protein>
<evidence type="ECO:0000256" key="1">
    <source>
        <dbReference type="ARBA" id="ARBA00011738"/>
    </source>
</evidence>
<reference evidence="7" key="2">
    <citation type="journal article" date="2022" name="BMC Genomics">
        <title>Comparative genome analysis of mycobacteria focusing on tRNA and non-coding RNA.</title>
        <authorList>
            <person name="Behra P.R.K."/>
            <person name="Pettersson B.M.F."/>
            <person name="Ramesh M."/>
            <person name="Das S."/>
            <person name="Dasgupta S."/>
            <person name="Kirsebom L.A."/>
        </authorList>
    </citation>
    <scope>NUCLEOTIDE SEQUENCE</scope>
    <source>
        <strain evidence="7">DSM 44838</strain>
    </source>
</reference>
<keyword evidence="2" id="KW-0805">Transcription regulation</keyword>
<dbReference type="InterPro" id="IPR036271">
    <property type="entry name" value="Tet_transcr_reg_TetR-rel_C_sf"/>
</dbReference>
<evidence type="ECO:0000256" key="4">
    <source>
        <dbReference type="ARBA" id="ARBA00023163"/>
    </source>
</evidence>
<dbReference type="Pfam" id="PF00440">
    <property type="entry name" value="TetR_N"/>
    <property type="match status" value="1"/>
</dbReference>
<dbReference type="InterPro" id="IPR050109">
    <property type="entry name" value="HTH-type_TetR-like_transc_reg"/>
</dbReference>
<dbReference type="Gene3D" id="1.10.357.10">
    <property type="entry name" value="Tetracycline Repressor, domain 2"/>
    <property type="match status" value="1"/>
</dbReference>
<dbReference type="Pfam" id="PF14246">
    <property type="entry name" value="TetR_C_7"/>
    <property type="match status" value="1"/>
</dbReference>
<reference evidence="7" key="1">
    <citation type="submission" date="2020-07" db="EMBL/GenBank/DDBJ databases">
        <authorList>
            <person name="Pettersson B.M.F."/>
            <person name="Behra P.R.K."/>
            <person name="Ramesh M."/>
            <person name="Das S."/>
            <person name="Dasgupta S."/>
            <person name="Kirsebom L.A."/>
        </authorList>
    </citation>
    <scope>NUCLEOTIDE SEQUENCE</scope>
    <source>
        <strain evidence="7">DSM 44838</strain>
    </source>
</reference>
<organism evidence="7 8">
    <name type="scientific">Mycobacterium yunnanensis</name>
    <dbReference type="NCBI Taxonomy" id="368477"/>
    <lineage>
        <taxon>Bacteria</taxon>
        <taxon>Bacillati</taxon>
        <taxon>Actinomycetota</taxon>
        <taxon>Actinomycetes</taxon>
        <taxon>Mycobacteriales</taxon>
        <taxon>Mycobacteriaceae</taxon>
        <taxon>Mycobacterium</taxon>
    </lineage>
</organism>
<gene>
    <name evidence="7" type="ORF">H7K45_08455</name>
</gene>
<comment type="subunit">
    <text evidence="1">Homodimer.</text>
</comment>
<dbReference type="Gene3D" id="1.10.10.60">
    <property type="entry name" value="Homeodomain-like"/>
    <property type="match status" value="1"/>
</dbReference>
<evidence type="ECO:0000313" key="7">
    <source>
        <dbReference type="EMBL" id="MCV7420569.1"/>
    </source>
</evidence>
<dbReference type="SUPFAM" id="SSF48498">
    <property type="entry name" value="Tetracyclin repressor-like, C-terminal domain"/>
    <property type="match status" value="1"/>
</dbReference>
<dbReference type="SUPFAM" id="SSF46689">
    <property type="entry name" value="Homeodomain-like"/>
    <property type="match status" value="1"/>
</dbReference>
<dbReference type="PRINTS" id="PR00455">
    <property type="entry name" value="HTHTETR"/>
</dbReference>
<evidence type="ECO:0000259" key="6">
    <source>
        <dbReference type="PROSITE" id="PS50977"/>
    </source>
</evidence>
<dbReference type="FunFam" id="1.10.10.60:FF:000141">
    <property type="entry name" value="TetR family transcriptional regulator"/>
    <property type="match status" value="1"/>
</dbReference>
<dbReference type="GO" id="GO:0003700">
    <property type="term" value="F:DNA-binding transcription factor activity"/>
    <property type="evidence" value="ECO:0007669"/>
    <property type="project" value="TreeGrafter"/>
</dbReference>
<dbReference type="GO" id="GO:0045892">
    <property type="term" value="P:negative regulation of DNA-templated transcription"/>
    <property type="evidence" value="ECO:0007669"/>
    <property type="project" value="UniProtKB-ARBA"/>
</dbReference>
<dbReference type="InterPro" id="IPR009057">
    <property type="entry name" value="Homeodomain-like_sf"/>
</dbReference>
<dbReference type="EMBL" id="JACKVK010000005">
    <property type="protein sequence ID" value="MCV7420569.1"/>
    <property type="molecule type" value="Genomic_DNA"/>
</dbReference>
<name>A0A9X2YYS1_9MYCO</name>
<dbReference type="PANTHER" id="PTHR30055">
    <property type="entry name" value="HTH-TYPE TRANSCRIPTIONAL REGULATOR RUTR"/>
    <property type="match status" value="1"/>
</dbReference>
<sequence length="214" mass="23633">MARATVGASSPPPDAGSTRETILRTAAQVFLAHGYQEASMDQIALESGMARRTLYNQFGSKKALFDATMAHMWEKMPLDSIIAASASVSPPEEVLHTIGLTIAAFWAPPEAVAFMRLIIWESSRTPELGDSFVDNGREPARHAVREYVRQLSLTPDFEIADPDLASTQFIYAIVGEVLLARLVAPSTTDLDEQRRDYVVREAVALFLARYRVHP</sequence>
<dbReference type="InterPro" id="IPR039536">
    <property type="entry name" value="TetR_C_Proteobacteria"/>
</dbReference>
<dbReference type="PROSITE" id="PS50977">
    <property type="entry name" value="HTH_TETR_2"/>
    <property type="match status" value="1"/>
</dbReference>
<keyword evidence="8" id="KW-1185">Reference proteome</keyword>
<keyword evidence="3 5" id="KW-0238">DNA-binding</keyword>
<dbReference type="Proteomes" id="UP001141629">
    <property type="component" value="Unassembled WGS sequence"/>
</dbReference>